<sequence>MTFETALIGFALVTMTALTIEIVYAYVTQGFGYGFSSNRPIVEKSALGLRIQRAYQNQVESAAYIVPVLVGSAMLGISGDGPALAAAIIVFGRAAFVLLYYTGIPFIRILGFTCGSLGSLYLAVSCLLAVTG</sequence>
<dbReference type="EMBL" id="QBKS01000001">
    <property type="protein sequence ID" value="PTX56356.1"/>
    <property type="molecule type" value="Genomic_DNA"/>
</dbReference>
<organism evidence="6 7">
    <name type="scientific">Litoreibacter ponti</name>
    <dbReference type="NCBI Taxonomy" id="1510457"/>
    <lineage>
        <taxon>Bacteria</taxon>
        <taxon>Pseudomonadati</taxon>
        <taxon>Pseudomonadota</taxon>
        <taxon>Alphaproteobacteria</taxon>
        <taxon>Rhodobacterales</taxon>
        <taxon>Roseobacteraceae</taxon>
        <taxon>Litoreibacter</taxon>
    </lineage>
</organism>
<evidence type="ECO:0000256" key="1">
    <source>
        <dbReference type="ARBA" id="ARBA00004370"/>
    </source>
</evidence>
<name>A0A2T6BJX3_9RHOB</name>
<evidence type="ECO:0000313" key="6">
    <source>
        <dbReference type="EMBL" id="PTX56356.1"/>
    </source>
</evidence>
<comment type="subcellular location">
    <subcellularLocation>
        <location evidence="1">Membrane</location>
    </subcellularLocation>
</comment>
<dbReference type="Proteomes" id="UP000243978">
    <property type="component" value="Unassembled WGS sequence"/>
</dbReference>
<proteinExistence type="predicted"/>
<feature type="transmembrane region" description="Helical" evidence="5">
    <location>
        <begin position="109"/>
        <end position="130"/>
    </location>
</feature>
<keyword evidence="7" id="KW-1185">Reference proteome</keyword>
<evidence type="ECO:0000313" key="7">
    <source>
        <dbReference type="Proteomes" id="UP000243978"/>
    </source>
</evidence>
<evidence type="ECO:0000256" key="4">
    <source>
        <dbReference type="ARBA" id="ARBA00023136"/>
    </source>
</evidence>
<gene>
    <name evidence="6" type="ORF">C8N43_1013</name>
</gene>
<keyword evidence="2 5" id="KW-0812">Transmembrane</keyword>
<keyword evidence="3 5" id="KW-1133">Transmembrane helix</keyword>
<dbReference type="InterPro" id="IPR023352">
    <property type="entry name" value="MAPEG-like_dom_sf"/>
</dbReference>
<evidence type="ECO:0000256" key="5">
    <source>
        <dbReference type="SAM" id="Phobius"/>
    </source>
</evidence>
<accession>A0A2T6BJX3</accession>
<protein>
    <submittedName>
        <fullName evidence="6">MAPEG family protein</fullName>
    </submittedName>
</protein>
<reference evidence="6 7" key="1">
    <citation type="submission" date="2018-04" db="EMBL/GenBank/DDBJ databases">
        <title>Genomic Encyclopedia of Archaeal and Bacterial Type Strains, Phase II (KMG-II): from individual species to whole genera.</title>
        <authorList>
            <person name="Goeker M."/>
        </authorList>
    </citation>
    <scope>NUCLEOTIDE SEQUENCE [LARGE SCALE GENOMIC DNA]</scope>
    <source>
        <strain evidence="6 7">DSM 100977</strain>
    </source>
</reference>
<dbReference type="GO" id="GO:0016020">
    <property type="term" value="C:membrane"/>
    <property type="evidence" value="ECO:0007669"/>
    <property type="project" value="UniProtKB-SubCell"/>
</dbReference>
<dbReference type="Gene3D" id="1.20.120.550">
    <property type="entry name" value="Membrane associated eicosanoid/glutathione metabolism-like domain"/>
    <property type="match status" value="1"/>
</dbReference>
<dbReference type="RefSeq" id="WP_107844562.1">
    <property type="nucleotide sequence ID" value="NZ_QBKS01000001.1"/>
</dbReference>
<dbReference type="SUPFAM" id="SSF161084">
    <property type="entry name" value="MAPEG domain-like"/>
    <property type="match status" value="1"/>
</dbReference>
<comment type="caution">
    <text evidence="6">The sequence shown here is derived from an EMBL/GenBank/DDBJ whole genome shotgun (WGS) entry which is preliminary data.</text>
</comment>
<keyword evidence="4 5" id="KW-0472">Membrane</keyword>
<feature type="transmembrane region" description="Helical" evidence="5">
    <location>
        <begin position="83"/>
        <end position="102"/>
    </location>
</feature>
<dbReference type="OrthoDB" id="7868435at2"/>
<feature type="transmembrane region" description="Helical" evidence="5">
    <location>
        <begin position="6"/>
        <end position="27"/>
    </location>
</feature>
<dbReference type="AlphaFoldDB" id="A0A2T6BJX3"/>
<dbReference type="Pfam" id="PF01124">
    <property type="entry name" value="MAPEG"/>
    <property type="match status" value="1"/>
</dbReference>
<dbReference type="InterPro" id="IPR001129">
    <property type="entry name" value="Membr-assoc_MAPEG"/>
</dbReference>
<evidence type="ECO:0000256" key="2">
    <source>
        <dbReference type="ARBA" id="ARBA00022692"/>
    </source>
</evidence>
<evidence type="ECO:0000256" key="3">
    <source>
        <dbReference type="ARBA" id="ARBA00022989"/>
    </source>
</evidence>